<dbReference type="HOGENOM" id="CLU_1996591_0_0_1"/>
<reference evidence="2" key="1">
    <citation type="journal article" date="2012" name="Nature">
        <title>The tomato genome sequence provides insights into fleshy fruit evolution.</title>
        <authorList>
            <consortium name="Tomato Genome Consortium"/>
        </authorList>
    </citation>
    <scope>NUCLEOTIDE SEQUENCE [LARGE SCALE GENOMIC DNA]</scope>
    <source>
        <strain evidence="2">cv. Heinz 1706</strain>
    </source>
</reference>
<organism evidence="2">
    <name type="scientific">Solanum lycopersicum</name>
    <name type="common">Tomato</name>
    <name type="synonym">Lycopersicon esculentum</name>
    <dbReference type="NCBI Taxonomy" id="4081"/>
    <lineage>
        <taxon>Eukaryota</taxon>
        <taxon>Viridiplantae</taxon>
        <taxon>Streptophyta</taxon>
        <taxon>Embryophyta</taxon>
        <taxon>Tracheophyta</taxon>
        <taxon>Spermatophyta</taxon>
        <taxon>Magnoliopsida</taxon>
        <taxon>eudicotyledons</taxon>
        <taxon>Gunneridae</taxon>
        <taxon>Pentapetalae</taxon>
        <taxon>asterids</taxon>
        <taxon>lamiids</taxon>
        <taxon>Solanales</taxon>
        <taxon>Solanaceae</taxon>
        <taxon>Solanoideae</taxon>
        <taxon>Solaneae</taxon>
        <taxon>Solanum</taxon>
        <taxon>Solanum subgen. Lycopersicon</taxon>
    </lineage>
</organism>
<feature type="region of interest" description="Disordered" evidence="1">
    <location>
        <begin position="68"/>
        <end position="102"/>
    </location>
</feature>
<proteinExistence type="predicted"/>
<keyword evidence="3" id="KW-1185">Reference proteome</keyword>
<dbReference type="AlphaFoldDB" id="K4BH03"/>
<protein>
    <submittedName>
        <fullName evidence="2">Uncharacterized protein</fullName>
    </submittedName>
</protein>
<evidence type="ECO:0000313" key="2">
    <source>
        <dbReference type="EnsemblPlants" id="Solyc03g061550.1.1"/>
    </source>
</evidence>
<accession>K4BH03</accession>
<evidence type="ECO:0000313" key="3">
    <source>
        <dbReference type="Proteomes" id="UP000004994"/>
    </source>
</evidence>
<name>K4BH03_SOLLC</name>
<dbReference type="InParanoid" id="K4BH03"/>
<dbReference type="Gramene" id="Solyc03g061550.1.1">
    <property type="protein sequence ID" value="Solyc03g061550.1.1"/>
    <property type="gene ID" value="Solyc03g061550.1"/>
</dbReference>
<dbReference type="PaxDb" id="4081-Solyc03g061550.1.1"/>
<evidence type="ECO:0000256" key="1">
    <source>
        <dbReference type="SAM" id="MobiDB-lite"/>
    </source>
</evidence>
<sequence>MGLIVLAKKGERRSLGGLRALAFRILLNGCGSGTQVLSRQVRHSVHEPETYLHSKLLNLTRSVMLLTSPPASLRPHEDDSTSLGRRGAADSTPPLSSCTWYNKKRNSRNGKVFSYTSALIPPKAK</sequence>
<dbReference type="EnsemblPlants" id="Solyc03g061550.1.1">
    <property type="protein sequence ID" value="Solyc03g061550.1.1"/>
    <property type="gene ID" value="Solyc03g061550.1"/>
</dbReference>
<dbReference type="Proteomes" id="UP000004994">
    <property type="component" value="Chromosome 3"/>
</dbReference>
<reference evidence="2" key="2">
    <citation type="submission" date="2015-06" db="UniProtKB">
        <authorList>
            <consortium name="EnsemblPlants"/>
        </authorList>
    </citation>
    <scope>IDENTIFICATION</scope>
    <source>
        <strain evidence="2">cv. Heinz 1706</strain>
    </source>
</reference>